<gene>
    <name evidence="1" type="ORF">CQA76_08995</name>
</gene>
<keyword evidence="2" id="KW-1185">Reference proteome</keyword>
<proteinExistence type="predicted"/>
<organism evidence="1 2">
    <name type="scientific">Campylobacter aviculae</name>
    <dbReference type="NCBI Taxonomy" id="2510190"/>
    <lineage>
        <taxon>Bacteria</taxon>
        <taxon>Pseudomonadati</taxon>
        <taxon>Campylobacterota</taxon>
        <taxon>Epsilonproteobacteria</taxon>
        <taxon>Campylobacterales</taxon>
        <taxon>Campylobacteraceae</taxon>
        <taxon>Campylobacter</taxon>
    </lineage>
</organism>
<sequence length="165" mass="18611">ESLFFNSYVVEDAAKAKPATDIFNNNNGGKENINSGVFFDTTPSKYRNPDGTITKGGLLVAIVNANLYTREGEATPSGKAEGFDKSMSGEEVRKAWEFKGLSPNLIDFTGATLDLTKMDIYVNTNNQNNKDFNYKDPISEMFEDMEKFQKEQLERLEKQRKAKRL</sequence>
<evidence type="ECO:0000313" key="2">
    <source>
        <dbReference type="Proteomes" id="UP000310353"/>
    </source>
</evidence>
<accession>A0A4U7BA28</accession>
<reference evidence="1 2" key="1">
    <citation type="submission" date="2018-05" db="EMBL/GenBank/DDBJ databases">
        <title>Novel Campyloabacter and Helicobacter Species and Strains.</title>
        <authorList>
            <person name="Mannion A.J."/>
            <person name="Shen Z."/>
            <person name="Fox J.G."/>
        </authorList>
    </citation>
    <scope>NUCLEOTIDE SEQUENCE [LARGE SCALE GENOMIC DNA]</scope>
    <source>
        <strain evidence="2">MIT17-670</strain>
    </source>
</reference>
<protein>
    <submittedName>
        <fullName evidence="1">Uncharacterized protein</fullName>
    </submittedName>
</protein>
<dbReference type="Proteomes" id="UP000310353">
    <property type="component" value="Unassembled WGS sequence"/>
</dbReference>
<feature type="non-terminal residue" evidence="1">
    <location>
        <position position="165"/>
    </location>
</feature>
<dbReference type="AlphaFoldDB" id="A0A4U7BA28"/>
<evidence type="ECO:0000313" key="1">
    <source>
        <dbReference type="EMBL" id="TKX28023.1"/>
    </source>
</evidence>
<name>A0A4U7BA28_9BACT</name>
<comment type="caution">
    <text evidence="1">The sequence shown here is derived from an EMBL/GenBank/DDBJ whole genome shotgun (WGS) entry which is preliminary data.</text>
</comment>
<dbReference type="EMBL" id="NXMA01000053">
    <property type="protein sequence ID" value="TKX28023.1"/>
    <property type="molecule type" value="Genomic_DNA"/>
</dbReference>
<feature type="non-terminal residue" evidence="1">
    <location>
        <position position="1"/>
    </location>
</feature>